<organism evidence="8 9">
    <name type="scientific">Setomelanomma holmii</name>
    <dbReference type="NCBI Taxonomy" id="210430"/>
    <lineage>
        <taxon>Eukaryota</taxon>
        <taxon>Fungi</taxon>
        <taxon>Dikarya</taxon>
        <taxon>Ascomycota</taxon>
        <taxon>Pezizomycotina</taxon>
        <taxon>Dothideomycetes</taxon>
        <taxon>Pleosporomycetidae</taxon>
        <taxon>Pleosporales</taxon>
        <taxon>Pleosporineae</taxon>
        <taxon>Phaeosphaeriaceae</taxon>
        <taxon>Setomelanomma</taxon>
    </lineage>
</organism>
<protein>
    <recommendedName>
        <fullName evidence="3">serine C-palmitoyltransferase</fullName>
        <ecNumber evidence="3">2.3.1.50</ecNumber>
    </recommendedName>
</protein>
<dbReference type="PROSITE" id="PS00599">
    <property type="entry name" value="AA_TRANSFER_CLASS_2"/>
    <property type="match status" value="1"/>
</dbReference>
<dbReference type="EC" id="2.3.1.50" evidence="3"/>
<keyword evidence="8" id="KW-0032">Aminotransferase</keyword>
<evidence type="ECO:0000313" key="9">
    <source>
        <dbReference type="Proteomes" id="UP000799777"/>
    </source>
</evidence>
<dbReference type="PANTHER" id="PTHR13693">
    <property type="entry name" value="CLASS II AMINOTRANSFERASE/8-AMINO-7-OXONONANOATE SYNTHASE"/>
    <property type="match status" value="1"/>
</dbReference>
<reference evidence="8" key="1">
    <citation type="journal article" date="2020" name="Stud. Mycol.">
        <title>101 Dothideomycetes genomes: a test case for predicting lifestyles and emergence of pathogens.</title>
        <authorList>
            <person name="Haridas S."/>
            <person name="Albert R."/>
            <person name="Binder M."/>
            <person name="Bloem J."/>
            <person name="Labutti K."/>
            <person name="Salamov A."/>
            <person name="Andreopoulos B."/>
            <person name="Baker S."/>
            <person name="Barry K."/>
            <person name="Bills G."/>
            <person name="Bluhm B."/>
            <person name="Cannon C."/>
            <person name="Castanera R."/>
            <person name="Culley D."/>
            <person name="Daum C."/>
            <person name="Ezra D."/>
            <person name="Gonzalez J."/>
            <person name="Henrissat B."/>
            <person name="Kuo A."/>
            <person name="Liang C."/>
            <person name="Lipzen A."/>
            <person name="Lutzoni F."/>
            <person name="Magnuson J."/>
            <person name="Mondo S."/>
            <person name="Nolan M."/>
            <person name="Ohm R."/>
            <person name="Pangilinan J."/>
            <person name="Park H.-J."/>
            <person name="Ramirez L."/>
            <person name="Alfaro M."/>
            <person name="Sun H."/>
            <person name="Tritt A."/>
            <person name="Yoshinaga Y."/>
            <person name="Zwiers L.-H."/>
            <person name="Turgeon B."/>
            <person name="Goodwin S."/>
            <person name="Spatafora J."/>
            <person name="Crous P."/>
            <person name="Grigoriev I."/>
        </authorList>
    </citation>
    <scope>NUCLEOTIDE SEQUENCE</scope>
    <source>
        <strain evidence="8">CBS 110217</strain>
    </source>
</reference>
<name>A0A9P4GW64_9PLEO</name>
<dbReference type="SUPFAM" id="SSF53383">
    <property type="entry name" value="PLP-dependent transferases"/>
    <property type="match status" value="2"/>
</dbReference>
<feature type="domain" description="Aminotransferase class I/classII large" evidence="7">
    <location>
        <begin position="173"/>
        <end position="474"/>
    </location>
</feature>
<dbReference type="InterPro" id="IPR004839">
    <property type="entry name" value="Aminotransferase_I/II_large"/>
</dbReference>
<evidence type="ECO:0000259" key="7">
    <source>
        <dbReference type="Pfam" id="PF00155"/>
    </source>
</evidence>
<dbReference type="GO" id="GO:0030170">
    <property type="term" value="F:pyridoxal phosphate binding"/>
    <property type="evidence" value="ECO:0007669"/>
    <property type="project" value="InterPro"/>
</dbReference>
<dbReference type="Pfam" id="PF00155">
    <property type="entry name" value="Aminotran_1_2"/>
    <property type="match status" value="1"/>
</dbReference>
<accession>A0A9P4GW64</accession>
<dbReference type="InterPro" id="IPR015421">
    <property type="entry name" value="PyrdxlP-dep_Trfase_major"/>
</dbReference>
<gene>
    <name evidence="8" type="ORF">EK21DRAFT_119527</name>
</gene>
<dbReference type="Gene3D" id="3.40.640.10">
    <property type="entry name" value="Type I PLP-dependent aspartate aminotransferase-like (Major domain)"/>
    <property type="match status" value="2"/>
</dbReference>
<keyword evidence="4" id="KW-0808">Transferase</keyword>
<comment type="similarity">
    <text evidence="2">Belongs to the class-II pyridoxal-phosphate-dependent aminotransferase family.</text>
</comment>
<dbReference type="InterPro" id="IPR015424">
    <property type="entry name" value="PyrdxlP-dep_Trfase"/>
</dbReference>
<dbReference type="InterPro" id="IPR050087">
    <property type="entry name" value="AON_synthase_class-II"/>
</dbReference>
<dbReference type="AlphaFoldDB" id="A0A9P4GW64"/>
<comment type="cofactor">
    <cofactor evidence="1">
        <name>pyridoxal 5'-phosphate</name>
        <dbReference type="ChEBI" id="CHEBI:597326"/>
    </cofactor>
</comment>
<keyword evidence="9" id="KW-1185">Reference proteome</keyword>
<dbReference type="EMBL" id="ML978488">
    <property type="protein sequence ID" value="KAF2022655.1"/>
    <property type="molecule type" value="Genomic_DNA"/>
</dbReference>
<evidence type="ECO:0000256" key="5">
    <source>
        <dbReference type="ARBA" id="ARBA00022898"/>
    </source>
</evidence>
<evidence type="ECO:0000256" key="6">
    <source>
        <dbReference type="ARBA" id="ARBA00048528"/>
    </source>
</evidence>
<dbReference type="InterPro" id="IPR001917">
    <property type="entry name" value="Aminotrans_II_pyridoxalP_BS"/>
</dbReference>
<evidence type="ECO:0000313" key="8">
    <source>
        <dbReference type="EMBL" id="KAF2022655.1"/>
    </source>
</evidence>
<evidence type="ECO:0000256" key="3">
    <source>
        <dbReference type="ARBA" id="ARBA00013220"/>
    </source>
</evidence>
<dbReference type="Gene3D" id="3.90.1150.10">
    <property type="entry name" value="Aspartate Aminotransferase, domain 1"/>
    <property type="match status" value="1"/>
</dbReference>
<comment type="caution">
    <text evidence="8">The sequence shown here is derived from an EMBL/GenBank/DDBJ whole genome shotgun (WGS) entry which is preliminary data.</text>
</comment>
<evidence type="ECO:0000256" key="1">
    <source>
        <dbReference type="ARBA" id="ARBA00001933"/>
    </source>
</evidence>
<evidence type="ECO:0000256" key="4">
    <source>
        <dbReference type="ARBA" id="ARBA00022679"/>
    </source>
</evidence>
<dbReference type="InterPro" id="IPR015422">
    <property type="entry name" value="PyrdxlP-dep_Trfase_small"/>
</dbReference>
<keyword evidence="5" id="KW-0663">Pyridoxal phosphate</keyword>
<proteinExistence type="inferred from homology"/>
<dbReference type="PANTHER" id="PTHR13693:SF3">
    <property type="entry name" value="LD36009P"/>
    <property type="match status" value="1"/>
</dbReference>
<sequence length="771" mass="85183">MDDLKPKVIVNVQEKEKDTDVDSQSSWSTTLELKVTPHVVEQNRTSRPPRLKAWDKVQEGARLTCTRYRAAFAKSDESTRPLSEPGRFNRRYVLPLFTQQGKNDRVVMGGQRDSTIEVRNSAGTRQRVIQAASHNYAGLYGRDMELHHFALDKLPVVTSPATQCLEDATHKAITEHFSADFCLTTSTGYGSNLLAFSAILNEEWIVILDEKSHNSLFVAAYQSRPKRIRKYRHNDMDHLRTILEESSASFGKILVATDGYSSMDGTLPDLAGLSELKPRYAVTLLADEAHSFLSLGATGRGCIELWNANHPSRIVDHDLIDVRTGTMSKAIGAVGGWVCGKQPYEHLIAHRHAEMLKAGYERITIAACVQTIHALHQPALVQRSLERLRAMAIFSRQYLQESGVFVYGDADSPILPVYAGRPSSAAKLSYALRKLGVLATPVSTPAVPFWESRVRVCLSAAFANETVCDLLRAIVKAAYHLSLCKRPLSSTECFHHCTAADVQQESKEAARSISNIRDLIAQSVIGLECKQLLRETLEAGHRALDQYGLGSGGARWITGTTDTHVEAEYLVARSLDQSAAMTYPDTYIGLTSTVAALCRPIIGFAHHEFFIPKTSSQAINDGLQVAPKKGRPTVLRYDSIDELRQCWCEKRHSTYRTILLRSNHLSKCSGAQALLAALSGKGGANTTIVLHDDQGLGGASSFYRLLSESQARLLIYGSFHRAVRLSGSYLAGDAALIEELRYTSRGYMFSTSQQPFGMAMIAAELSRRFSD</sequence>
<evidence type="ECO:0000256" key="2">
    <source>
        <dbReference type="ARBA" id="ARBA00008392"/>
    </source>
</evidence>
<dbReference type="GO" id="GO:0008483">
    <property type="term" value="F:transaminase activity"/>
    <property type="evidence" value="ECO:0007669"/>
    <property type="project" value="UniProtKB-KW"/>
</dbReference>
<dbReference type="OrthoDB" id="3664706at2759"/>
<dbReference type="Proteomes" id="UP000799777">
    <property type="component" value="Unassembled WGS sequence"/>
</dbReference>
<comment type="catalytic activity">
    <reaction evidence="6">
        <text>L-serine + hexadecanoyl-CoA + H(+) = 3-oxosphinganine + CO2 + CoA</text>
        <dbReference type="Rhea" id="RHEA:14761"/>
        <dbReference type="ChEBI" id="CHEBI:15378"/>
        <dbReference type="ChEBI" id="CHEBI:16526"/>
        <dbReference type="ChEBI" id="CHEBI:33384"/>
        <dbReference type="ChEBI" id="CHEBI:57287"/>
        <dbReference type="ChEBI" id="CHEBI:57379"/>
        <dbReference type="ChEBI" id="CHEBI:58299"/>
        <dbReference type="EC" id="2.3.1.50"/>
    </reaction>
</comment>